<proteinExistence type="predicted"/>
<reference evidence="1 2" key="1">
    <citation type="journal article" date="2019" name="Sci. Rep.">
        <title>Orb-weaving spider Araneus ventricosus genome elucidates the spidroin gene catalogue.</title>
        <authorList>
            <person name="Kono N."/>
            <person name="Nakamura H."/>
            <person name="Ohtoshi R."/>
            <person name="Moran D.A.P."/>
            <person name="Shinohara A."/>
            <person name="Yoshida Y."/>
            <person name="Fujiwara M."/>
            <person name="Mori M."/>
            <person name="Tomita M."/>
            <person name="Arakawa K."/>
        </authorList>
    </citation>
    <scope>NUCLEOTIDE SEQUENCE [LARGE SCALE GENOMIC DNA]</scope>
</reference>
<comment type="caution">
    <text evidence="1">The sequence shown here is derived from an EMBL/GenBank/DDBJ whole genome shotgun (WGS) entry which is preliminary data.</text>
</comment>
<dbReference type="Proteomes" id="UP000499080">
    <property type="component" value="Unassembled WGS sequence"/>
</dbReference>
<keyword evidence="2" id="KW-1185">Reference proteome</keyword>
<evidence type="ECO:0000313" key="1">
    <source>
        <dbReference type="EMBL" id="GBM84991.1"/>
    </source>
</evidence>
<name>A0A4Y2J429_ARAVE</name>
<accession>A0A4Y2J429</accession>
<dbReference type="EMBL" id="BGPR01003201">
    <property type="protein sequence ID" value="GBM84991.1"/>
    <property type="molecule type" value="Genomic_DNA"/>
</dbReference>
<dbReference type="AlphaFoldDB" id="A0A4Y2J429"/>
<sequence>MAGQRYCKIPIVGDGNCLFWRYHSAFLDLKAFMQKCMRKLLRFHSEYSNMGVDLPPTNDSTYRLREESDHGLEIDYLLGLRPQYSSYCSGCHSEAPYAKASRV</sequence>
<organism evidence="1 2">
    <name type="scientific">Araneus ventricosus</name>
    <name type="common">Orbweaver spider</name>
    <name type="synonym">Epeira ventricosa</name>
    <dbReference type="NCBI Taxonomy" id="182803"/>
    <lineage>
        <taxon>Eukaryota</taxon>
        <taxon>Metazoa</taxon>
        <taxon>Ecdysozoa</taxon>
        <taxon>Arthropoda</taxon>
        <taxon>Chelicerata</taxon>
        <taxon>Arachnida</taxon>
        <taxon>Araneae</taxon>
        <taxon>Araneomorphae</taxon>
        <taxon>Entelegynae</taxon>
        <taxon>Araneoidea</taxon>
        <taxon>Araneidae</taxon>
        <taxon>Araneus</taxon>
    </lineage>
</organism>
<evidence type="ECO:0000313" key="2">
    <source>
        <dbReference type="Proteomes" id="UP000499080"/>
    </source>
</evidence>
<protein>
    <submittedName>
        <fullName evidence="1">Uncharacterized protein</fullName>
    </submittedName>
</protein>
<gene>
    <name evidence="1" type="ORF">AVEN_275330_1</name>
</gene>